<name>A0ACB9NL91_BAUVA</name>
<reference evidence="1 2" key="1">
    <citation type="journal article" date="2022" name="DNA Res.">
        <title>Chromosomal-level genome assembly of the orchid tree Bauhinia variegata (Leguminosae; Cercidoideae) supports the allotetraploid origin hypothesis of Bauhinia.</title>
        <authorList>
            <person name="Zhong Y."/>
            <person name="Chen Y."/>
            <person name="Zheng D."/>
            <person name="Pang J."/>
            <person name="Liu Y."/>
            <person name="Luo S."/>
            <person name="Meng S."/>
            <person name="Qian L."/>
            <person name="Wei D."/>
            <person name="Dai S."/>
            <person name="Zhou R."/>
        </authorList>
    </citation>
    <scope>NUCLEOTIDE SEQUENCE [LARGE SCALE GENOMIC DNA]</scope>
    <source>
        <strain evidence="1">BV-YZ2020</strain>
    </source>
</reference>
<dbReference type="Proteomes" id="UP000828941">
    <property type="component" value="Chromosome 6"/>
</dbReference>
<protein>
    <submittedName>
        <fullName evidence="1">Uncharacterized protein</fullName>
    </submittedName>
</protein>
<keyword evidence="2" id="KW-1185">Reference proteome</keyword>
<evidence type="ECO:0000313" key="1">
    <source>
        <dbReference type="EMBL" id="KAI4337333.1"/>
    </source>
</evidence>
<sequence>MEATAGMVAGSHKRNELVRIRHDSDSAPKPLKNLNGQICQICGDTVGLTATGDVFVACHECGFPVCRPCYEYERKDGNQSCPQCKTRYKRHKGSPRVNGDDDEDDVDDLENEFNYGQGITKARQQWDREDVDLSSSCRHDSQPIPLLTNGQPMSGEIPCATPDTQSMRTTSGPLGPSDKVHSLPYIDPRQPVPVRIVDPSKDLNSYGLGNVDWKERLKVGNLSRTKI</sequence>
<organism evidence="1 2">
    <name type="scientific">Bauhinia variegata</name>
    <name type="common">Purple orchid tree</name>
    <name type="synonym">Phanera variegata</name>
    <dbReference type="NCBI Taxonomy" id="167791"/>
    <lineage>
        <taxon>Eukaryota</taxon>
        <taxon>Viridiplantae</taxon>
        <taxon>Streptophyta</taxon>
        <taxon>Embryophyta</taxon>
        <taxon>Tracheophyta</taxon>
        <taxon>Spermatophyta</taxon>
        <taxon>Magnoliopsida</taxon>
        <taxon>eudicotyledons</taxon>
        <taxon>Gunneridae</taxon>
        <taxon>Pentapetalae</taxon>
        <taxon>rosids</taxon>
        <taxon>fabids</taxon>
        <taxon>Fabales</taxon>
        <taxon>Fabaceae</taxon>
        <taxon>Cercidoideae</taxon>
        <taxon>Cercideae</taxon>
        <taxon>Bauhiniinae</taxon>
        <taxon>Bauhinia</taxon>
    </lineage>
</organism>
<gene>
    <name evidence="1" type="ORF">L6164_015764</name>
</gene>
<proteinExistence type="predicted"/>
<accession>A0ACB9NL91</accession>
<dbReference type="EMBL" id="CM039431">
    <property type="protein sequence ID" value="KAI4337333.1"/>
    <property type="molecule type" value="Genomic_DNA"/>
</dbReference>
<comment type="caution">
    <text evidence="1">The sequence shown here is derived from an EMBL/GenBank/DDBJ whole genome shotgun (WGS) entry which is preliminary data.</text>
</comment>
<evidence type="ECO:0000313" key="2">
    <source>
        <dbReference type="Proteomes" id="UP000828941"/>
    </source>
</evidence>